<dbReference type="GO" id="GO:0005737">
    <property type="term" value="C:cytoplasm"/>
    <property type="evidence" value="ECO:0007669"/>
    <property type="project" value="UniProtKB-SubCell"/>
</dbReference>
<dbReference type="PANTHER" id="PTHR11264:SF0">
    <property type="entry name" value="URACIL-DNA GLYCOSYLASE"/>
    <property type="match status" value="1"/>
</dbReference>
<feature type="active site" description="Proton acceptor" evidence="8 9">
    <location>
        <position position="69"/>
    </location>
</feature>
<keyword evidence="5 8" id="KW-0227">DNA damage</keyword>
<dbReference type="PROSITE" id="PS00130">
    <property type="entry name" value="U_DNA_GLYCOSYLASE"/>
    <property type="match status" value="1"/>
</dbReference>
<dbReference type="FunFam" id="3.40.470.10:FF:000001">
    <property type="entry name" value="Uracil-DNA glycosylase"/>
    <property type="match status" value="1"/>
</dbReference>
<dbReference type="NCBIfam" id="NF003592">
    <property type="entry name" value="PRK05254.1-5"/>
    <property type="match status" value="1"/>
</dbReference>
<dbReference type="AlphaFoldDB" id="A0A0U2W923"/>
<evidence type="ECO:0000256" key="2">
    <source>
        <dbReference type="ARBA" id="ARBA00002631"/>
    </source>
</evidence>
<dbReference type="SUPFAM" id="SSF52141">
    <property type="entry name" value="Uracil-DNA glycosylase-like"/>
    <property type="match status" value="1"/>
</dbReference>
<evidence type="ECO:0000256" key="10">
    <source>
        <dbReference type="RuleBase" id="RU003780"/>
    </source>
</evidence>
<dbReference type="Pfam" id="PF03167">
    <property type="entry name" value="UDG"/>
    <property type="match status" value="1"/>
</dbReference>
<keyword evidence="6 8" id="KW-0378">Hydrolase</keyword>
<protein>
    <recommendedName>
        <fullName evidence="4 8">Uracil-DNA glycosylase</fullName>
        <shortName evidence="8">UDG</shortName>
        <ecNumber evidence="4 8">3.2.2.27</ecNumber>
    </recommendedName>
</protein>
<dbReference type="HAMAP" id="MF_00148">
    <property type="entry name" value="UDG"/>
    <property type="match status" value="1"/>
</dbReference>
<evidence type="ECO:0000256" key="9">
    <source>
        <dbReference type="PROSITE-ProRule" id="PRU10072"/>
    </source>
</evidence>
<evidence type="ECO:0000256" key="1">
    <source>
        <dbReference type="ARBA" id="ARBA00001400"/>
    </source>
</evidence>
<proteinExistence type="inferred from homology"/>
<dbReference type="PANTHER" id="PTHR11264">
    <property type="entry name" value="URACIL-DNA GLYCOSYLASE"/>
    <property type="match status" value="1"/>
</dbReference>
<evidence type="ECO:0000259" key="11">
    <source>
        <dbReference type="SMART" id="SM00986"/>
    </source>
</evidence>
<organism evidence="12">
    <name type="scientific">uncultured bacterium EIL4H10</name>
    <dbReference type="NCBI Taxonomy" id="1768203"/>
    <lineage>
        <taxon>Bacteria</taxon>
        <taxon>environmental samples</taxon>
    </lineage>
</organism>
<evidence type="ECO:0000256" key="6">
    <source>
        <dbReference type="ARBA" id="ARBA00022801"/>
    </source>
</evidence>
<evidence type="ECO:0000313" key="12">
    <source>
        <dbReference type="EMBL" id="ALS56264.1"/>
    </source>
</evidence>
<evidence type="ECO:0000256" key="8">
    <source>
        <dbReference type="HAMAP-Rule" id="MF_00148"/>
    </source>
</evidence>
<dbReference type="SMART" id="SM00987">
    <property type="entry name" value="UreE_C"/>
    <property type="match status" value="1"/>
</dbReference>
<dbReference type="InterPro" id="IPR036895">
    <property type="entry name" value="Uracil-DNA_glycosylase-like_sf"/>
</dbReference>
<dbReference type="EC" id="3.2.2.27" evidence="4 8"/>
<dbReference type="InterPro" id="IPR005122">
    <property type="entry name" value="Uracil-DNA_glycosylase-like"/>
</dbReference>
<accession>A0A0U2W923</accession>
<dbReference type="NCBIfam" id="NF003589">
    <property type="entry name" value="PRK05254.1-2"/>
    <property type="match status" value="1"/>
</dbReference>
<dbReference type="Gene3D" id="3.40.470.10">
    <property type="entry name" value="Uracil-DNA glycosylase-like domain"/>
    <property type="match status" value="1"/>
</dbReference>
<comment type="subcellular location">
    <subcellularLocation>
        <location evidence="8">Cytoplasm</location>
    </subcellularLocation>
</comment>
<keyword evidence="8" id="KW-0963">Cytoplasm</keyword>
<dbReference type="InterPro" id="IPR018085">
    <property type="entry name" value="Ura-DNA_Glyclase_AS"/>
</dbReference>
<comment type="catalytic activity">
    <reaction evidence="1 8 10">
        <text>Hydrolyzes single-stranded DNA or mismatched double-stranded DNA and polynucleotides, releasing free uracil.</text>
        <dbReference type="EC" id="3.2.2.27"/>
    </reaction>
</comment>
<dbReference type="EMBL" id="KT201092">
    <property type="protein sequence ID" value="ALS56264.1"/>
    <property type="molecule type" value="Genomic_DNA"/>
</dbReference>
<name>A0A0U2W923_9BACT</name>
<evidence type="ECO:0000256" key="7">
    <source>
        <dbReference type="ARBA" id="ARBA00023204"/>
    </source>
</evidence>
<feature type="domain" description="Uracil-DNA glycosylase-like" evidence="11">
    <location>
        <begin position="54"/>
        <end position="214"/>
    </location>
</feature>
<comment type="similarity">
    <text evidence="3 8 10">Belongs to the uracil-DNA glycosylase (UDG) superfamily. UNG family.</text>
</comment>
<reference evidence="12" key="1">
    <citation type="journal article" date="2016" name="ISME J.">
        <title>Functional metagenomic screen reveals new and diverse microbial rhodopsins.</title>
        <authorList>
            <person name="Pushkarev A."/>
            <person name="Beja O."/>
        </authorList>
    </citation>
    <scope>NUCLEOTIDE SEQUENCE</scope>
</reference>
<comment type="function">
    <text evidence="2 8 10">Excises uracil residues from the DNA which can arise as a result of misincorporation of dUMP residues by DNA polymerase or due to deamination of cytosine.</text>
</comment>
<evidence type="ECO:0000256" key="3">
    <source>
        <dbReference type="ARBA" id="ARBA00008184"/>
    </source>
</evidence>
<keyword evidence="7 8" id="KW-0234">DNA repair</keyword>
<dbReference type="CDD" id="cd10027">
    <property type="entry name" value="UDG-F1-like"/>
    <property type="match status" value="1"/>
</dbReference>
<evidence type="ECO:0000256" key="5">
    <source>
        <dbReference type="ARBA" id="ARBA00022763"/>
    </source>
</evidence>
<gene>
    <name evidence="8" type="primary">ung</name>
</gene>
<dbReference type="InterPro" id="IPR002043">
    <property type="entry name" value="UDG_fam1"/>
</dbReference>
<dbReference type="GO" id="GO:0097510">
    <property type="term" value="P:base-excision repair, AP site formation via deaminated base removal"/>
    <property type="evidence" value="ECO:0007669"/>
    <property type="project" value="TreeGrafter"/>
</dbReference>
<dbReference type="GO" id="GO:0004844">
    <property type="term" value="F:uracil DNA N-glycosylase activity"/>
    <property type="evidence" value="ECO:0007669"/>
    <property type="project" value="UniProtKB-UniRule"/>
</dbReference>
<dbReference type="NCBIfam" id="NF003588">
    <property type="entry name" value="PRK05254.1-1"/>
    <property type="match status" value="1"/>
</dbReference>
<dbReference type="NCBIfam" id="NF003591">
    <property type="entry name" value="PRK05254.1-4"/>
    <property type="match status" value="1"/>
</dbReference>
<dbReference type="NCBIfam" id="TIGR00628">
    <property type="entry name" value="ung"/>
    <property type="match status" value="1"/>
</dbReference>
<sequence length="230" mass="25353">MAVPEIKLEQSWKSRLEQEFAADYMHRLSQFLRAEKAAGVKIYPPGGEIFHAFSLTPFDLVKVVILGQDPYHGPGQAHGLSFSVRPGIAKPPSLQNIFKELQSDLGVQPPPHGNLENWAKAGVLLLNSCLTVADGQAAAHAGKGWEQFTDAVIDQLNQHKHHLVFILWGRKAQEKGAKIDRDRHLVIASAHPSPFAAHNGFFGSAPFSKTNAYLLEHGVPPINWDINTDH</sequence>
<dbReference type="SMART" id="SM00986">
    <property type="entry name" value="UDG"/>
    <property type="match status" value="1"/>
</dbReference>
<evidence type="ECO:0000256" key="4">
    <source>
        <dbReference type="ARBA" id="ARBA00012030"/>
    </source>
</evidence>